<dbReference type="RefSeq" id="WP_236640143.1">
    <property type="nucleotide sequence ID" value="NZ_VJON01000006.1"/>
</dbReference>
<organism evidence="1 2">
    <name type="scientific">Tepidimonas charontis</name>
    <dbReference type="NCBI Taxonomy" id="2267262"/>
    <lineage>
        <taxon>Bacteria</taxon>
        <taxon>Pseudomonadati</taxon>
        <taxon>Pseudomonadota</taxon>
        <taxon>Betaproteobacteria</taxon>
        <taxon>Burkholderiales</taxon>
        <taxon>Tepidimonas</taxon>
    </lineage>
</organism>
<sequence>MNPFCVDPNDIHPVTIPSTPMTTAVTTEKRTLLTVFTEAALEPLLVADMNRLGIRGYTFSDARGKGSRGVRDATWDESRNLRLEIICARAQAEAFLQHLQTRYYAHYAMVAFLSEVEVLRPDKF</sequence>
<dbReference type="Pfam" id="PF00543">
    <property type="entry name" value="P-II"/>
    <property type="match status" value="1"/>
</dbReference>
<dbReference type="InterPro" id="IPR015867">
    <property type="entry name" value="N-reg_PII/ATP_PRibTrfase_C"/>
</dbReference>
<dbReference type="Proteomes" id="UP000318294">
    <property type="component" value="Unassembled WGS sequence"/>
</dbReference>
<dbReference type="SUPFAM" id="SSF54913">
    <property type="entry name" value="GlnB-like"/>
    <property type="match status" value="1"/>
</dbReference>
<protein>
    <submittedName>
        <fullName evidence="1">Membrane-associated protein</fullName>
    </submittedName>
</protein>
<name>A0A554XIG6_9BURK</name>
<dbReference type="EMBL" id="VJON01000006">
    <property type="protein sequence ID" value="TSE35598.1"/>
    <property type="molecule type" value="Genomic_DNA"/>
</dbReference>
<proteinExistence type="predicted"/>
<reference evidence="1 2" key="1">
    <citation type="submission" date="2019-07" db="EMBL/GenBank/DDBJ databases">
        <title>Tepidimonas charontis SPSP-6 draft genome.</title>
        <authorList>
            <person name="Da Costa M.S."/>
            <person name="Froufe H.J.C."/>
            <person name="Egas C."/>
            <person name="Albuquerque L."/>
        </authorList>
    </citation>
    <scope>NUCLEOTIDE SEQUENCE [LARGE SCALE GENOMIC DNA]</scope>
    <source>
        <strain evidence="1 2">SPSP-6</strain>
    </source>
</reference>
<dbReference type="GO" id="GO:0006808">
    <property type="term" value="P:regulation of nitrogen utilization"/>
    <property type="evidence" value="ECO:0007669"/>
    <property type="project" value="InterPro"/>
</dbReference>
<comment type="caution">
    <text evidence="1">The sequence shown here is derived from an EMBL/GenBank/DDBJ whole genome shotgun (WGS) entry which is preliminary data.</text>
</comment>
<dbReference type="GO" id="GO:0030234">
    <property type="term" value="F:enzyme regulator activity"/>
    <property type="evidence" value="ECO:0007669"/>
    <property type="project" value="InterPro"/>
</dbReference>
<dbReference type="InterPro" id="IPR002187">
    <property type="entry name" value="N-reg_PII"/>
</dbReference>
<evidence type="ECO:0000313" key="1">
    <source>
        <dbReference type="EMBL" id="TSE35598.1"/>
    </source>
</evidence>
<keyword evidence="2" id="KW-1185">Reference proteome</keyword>
<evidence type="ECO:0000313" key="2">
    <source>
        <dbReference type="Proteomes" id="UP000318294"/>
    </source>
</evidence>
<dbReference type="InterPro" id="IPR011322">
    <property type="entry name" value="N-reg_PII-like_a/b"/>
</dbReference>
<dbReference type="Gene3D" id="3.30.70.120">
    <property type="match status" value="1"/>
</dbReference>
<dbReference type="AlphaFoldDB" id="A0A554XIG6"/>
<accession>A0A554XIG6</accession>
<gene>
    <name evidence="1" type="ORF">Tchar_00588</name>
</gene>